<dbReference type="GO" id="GO:0004619">
    <property type="term" value="F:phosphoglycerate mutase activity"/>
    <property type="evidence" value="ECO:0007669"/>
    <property type="project" value="UniProtKB-EC"/>
</dbReference>
<dbReference type="AlphaFoldDB" id="A0A3R7LY50"/>
<gene>
    <name evidence="13" type="ORF">C7M84_013057</name>
    <name evidence="12" type="ORF">C7M84_015659</name>
</gene>
<dbReference type="GO" id="GO:0016791">
    <property type="term" value="F:phosphatase activity"/>
    <property type="evidence" value="ECO:0007669"/>
    <property type="project" value="UniProtKB-ARBA"/>
</dbReference>
<name>A0A3R7LY50_PENVA</name>
<keyword evidence="3" id="KW-0597">Phosphoprotein</keyword>
<feature type="active site" description="Tele-phosphohistidine intermediate" evidence="7">
    <location>
        <position position="63"/>
    </location>
</feature>
<evidence type="ECO:0000256" key="10">
    <source>
        <dbReference type="RuleBase" id="RU004511"/>
    </source>
</evidence>
<evidence type="ECO:0000313" key="14">
    <source>
        <dbReference type="Proteomes" id="UP000283509"/>
    </source>
</evidence>
<keyword evidence="14" id="KW-1185">Reference proteome</keyword>
<proteinExistence type="inferred from homology"/>
<dbReference type="InterPro" id="IPR029033">
    <property type="entry name" value="His_PPase_superfam"/>
</dbReference>
<comment type="similarity">
    <text evidence="2 10">Belongs to the phosphoglycerate mutase family. BPG-dependent PGAM subfamily.</text>
</comment>
<dbReference type="GO" id="GO:0006096">
    <property type="term" value="P:glycolytic process"/>
    <property type="evidence" value="ECO:0007669"/>
    <property type="project" value="UniProtKB-KW"/>
</dbReference>
<reference evidence="12 14" key="2">
    <citation type="submission" date="2019-01" db="EMBL/GenBank/DDBJ databases">
        <title>The decoding of complex shrimp genome reveals the adaptation for benthos swimmer, frequently molting mechanism and breeding impact on genome.</title>
        <authorList>
            <person name="Sun Y."/>
            <person name="Gao Y."/>
            <person name="Yu Y."/>
        </authorList>
    </citation>
    <scope>NUCLEOTIDE SEQUENCE [LARGE SCALE GENOMIC DNA]</scope>
    <source>
        <tissue evidence="12">Muscle</tissue>
    </source>
</reference>
<dbReference type="SMART" id="SM00855">
    <property type="entry name" value="PGAM"/>
    <property type="match status" value="1"/>
</dbReference>
<dbReference type="NCBIfam" id="NF010713">
    <property type="entry name" value="PRK14115.1"/>
    <property type="match status" value="1"/>
</dbReference>
<evidence type="ECO:0000256" key="9">
    <source>
        <dbReference type="PIRSR" id="PIRSR613078-3"/>
    </source>
</evidence>
<evidence type="ECO:0000256" key="5">
    <source>
        <dbReference type="ARBA" id="ARBA00023152"/>
    </source>
</evidence>
<dbReference type="EC" id="5.4.2.11" evidence="10"/>
<reference evidence="12 14" key="1">
    <citation type="submission" date="2018-04" db="EMBL/GenBank/DDBJ databases">
        <authorList>
            <person name="Zhang X."/>
            <person name="Yuan J."/>
            <person name="Li F."/>
            <person name="Xiang J."/>
        </authorList>
    </citation>
    <scope>NUCLEOTIDE SEQUENCE [LARGE SCALE GENOMIC DNA]</scope>
    <source>
        <tissue evidence="12">Muscle</tissue>
    </source>
</reference>
<comment type="catalytic activity">
    <reaction evidence="10">
        <text>(2R)-2-phosphoglycerate = (2R)-3-phosphoglycerate</text>
        <dbReference type="Rhea" id="RHEA:15901"/>
        <dbReference type="ChEBI" id="CHEBI:58272"/>
        <dbReference type="ChEBI" id="CHEBI:58289"/>
        <dbReference type="EC" id="5.4.2.11"/>
    </reaction>
</comment>
<dbReference type="GO" id="GO:0004082">
    <property type="term" value="F:bisphosphoglycerate mutase activity"/>
    <property type="evidence" value="ECO:0007669"/>
    <property type="project" value="UniProtKB-EC"/>
</dbReference>
<dbReference type="Gene3D" id="3.40.50.1240">
    <property type="entry name" value="Phosphoglycerate mutase-like"/>
    <property type="match status" value="1"/>
</dbReference>
<dbReference type="OrthoDB" id="354304at2759"/>
<comment type="caution">
    <text evidence="12">The sequence shown here is derived from an EMBL/GenBank/DDBJ whole genome shotgun (WGS) entry which is preliminary data.</text>
</comment>
<feature type="compositionally biased region" description="Basic and acidic residues" evidence="11">
    <location>
        <begin position="1"/>
        <end position="10"/>
    </location>
</feature>
<dbReference type="InterPro" id="IPR001345">
    <property type="entry name" value="PG/BPGM_mutase_AS"/>
</dbReference>
<dbReference type="NCBIfam" id="TIGR01258">
    <property type="entry name" value="pgm_1"/>
    <property type="match status" value="1"/>
</dbReference>
<evidence type="ECO:0000256" key="7">
    <source>
        <dbReference type="PIRSR" id="PIRSR613078-1"/>
    </source>
</evidence>
<feature type="binding site" evidence="8">
    <location>
        <begin position="141"/>
        <end position="144"/>
    </location>
    <ligand>
        <name>substrate</name>
    </ligand>
</feature>
<keyword evidence="5 10" id="KW-0324">Glycolysis</keyword>
<organism evidence="12 14">
    <name type="scientific">Penaeus vannamei</name>
    <name type="common">Whiteleg shrimp</name>
    <name type="synonym">Litopenaeus vannamei</name>
    <dbReference type="NCBI Taxonomy" id="6689"/>
    <lineage>
        <taxon>Eukaryota</taxon>
        <taxon>Metazoa</taxon>
        <taxon>Ecdysozoa</taxon>
        <taxon>Arthropoda</taxon>
        <taxon>Crustacea</taxon>
        <taxon>Multicrustacea</taxon>
        <taxon>Malacostraca</taxon>
        <taxon>Eumalacostraca</taxon>
        <taxon>Eucarida</taxon>
        <taxon>Decapoda</taxon>
        <taxon>Dendrobranchiata</taxon>
        <taxon>Penaeoidea</taxon>
        <taxon>Penaeidae</taxon>
        <taxon>Penaeus</taxon>
    </lineage>
</organism>
<dbReference type="EC" id="5.4.2.4" evidence="10"/>
<evidence type="ECO:0000313" key="13">
    <source>
        <dbReference type="EMBL" id="ROT68765.1"/>
    </source>
</evidence>
<accession>A0A3R7LY50</accession>
<feature type="binding site" evidence="8">
    <location>
        <begin position="168"/>
        <end position="169"/>
    </location>
    <ligand>
        <name>substrate</name>
    </ligand>
</feature>
<evidence type="ECO:0000256" key="4">
    <source>
        <dbReference type="ARBA" id="ARBA00022801"/>
    </source>
</evidence>
<feature type="site" description="Transition state stabilizer" evidence="9">
    <location>
        <position position="239"/>
    </location>
</feature>
<keyword evidence="4" id="KW-0378">Hydrolase</keyword>
<dbReference type="EMBL" id="QCYY01002635">
    <property type="protein sequence ID" value="ROT68765.1"/>
    <property type="molecule type" value="Genomic_DNA"/>
</dbReference>
<keyword evidence="6 10" id="KW-0413">Isomerase</keyword>
<feature type="binding site" evidence="8">
    <location>
        <position position="152"/>
    </location>
    <ligand>
        <name>substrate</name>
    </ligand>
</feature>
<feature type="compositionally biased region" description="Basic residues" evidence="11">
    <location>
        <begin position="11"/>
        <end position="22"/>
    </location>
</feature>
<dbReference type="FunFam" id="3.40.50.1240:FF:000007">
    <property type="entry name" value="Phosphoglycerate mutase"/>
    <property type="match status" value="1"/>
</dbReference>
<protein>
    <recommendedName>
        <fullName evidence="10">Phosphoglycerate mutase</fullName>
        <ecNumber evidence="10">5.4.2.11</ecNumber>
        <ecNumber evidence="10">5.4.2.4</ecNumber>
    </recommendedName>
</protein>
<evidence type="ECO:0000313" key="12">
    <source>
        <dbReference type="EMBL" id="ROT66319.1"/>
    </source>
</evidence>
<dbReference type="Proteomes" id="UP000283509">
    <property type="component" value="Unassembled WGS sequence"/>
</dbReference>
<evidence type="ECO:0000256" key="1">
    <source>
        <dbReference type="ARBA" id="ARBA00000505"/>
    </source>
</evidence>
<evidence type="ECO:0000256" key="3">
    <source>
        <dbReference type="ARBA" id="ARBA00022553"/>
    </source>
</evidence>
<dbReference type="STRING" id="6689.A0A3R7LY50"/>
<dbReference type="Pfam" id="PF00300">
    <property type="entry name" value="His_Phos_1"/>
    <property type="match status" value="1"/>
</dbReference>
<evidence type="ECO:0000256" key="11">
    <source>
        <dbReference type="SAM" id="MobiDB-lite"/>
    </source>
</evidence>
<dbReference type="EMBL" id="QCYY01002959">
    <property type="protein sequence ID" value="ROT66319.1"/>
    <property type="molecule type" value="Genomic_DNA"/>
</dbReference>
<dbReference type="InterPro" id="IPR013078">
    <property type="entry name" value="His_Pase_superF_clade-1"/>
</dbReference>
<evidence type="ECO:0000256" key="2">
    <source>
        <dbReference type="ARBA" id="ARBA00006717"/>
    </source>
</evidence>
<evidence type="ECO:0000256" key="8">
    <source>
        <dbReference type="PIRSR" id="PIRSR613078-2"/>
    </source>
</evidence>
<comment type="catalytic activity">
    <reaction evidence="1 10">
        <text>(2R)-3-phospho-glyceroyl phosphate = (2R)-2,3-bisphosphoglycerate + H(+)</text>
        <dbReference type="Rhea" id="RHEA:17765"/>
        <dbReference type="ChEBI" id="CHEBI:15378"/>
        <dbReference type="ChEBI" id="CHEBI:57604"/>
        <dbReference type="ChEBI" id="CHEBI:58248"/>
        <dbReference type="EC" id="5.4.2.4"/>
    </reaction>
</comment>
<dbReference type="SUPFAM" id="SSF53254">
    <property type="entry name" value="Phosphoglycerate mutase-like"/>
    <property type="match status" value="1"/>
</dbReference>
<dbReference type="InterPro" id="IPR005952">
    <property type="entry name" value="Phosphogly_mut1"/>
</dbReference>
<dbReference type="PROSITE" id="PS00175">
    <property type="entry name" value="PG_MUTASE"/>
    <property type="match status" value="1"/>
</dbReference>
<feature type="binding site" evidence="8">
    <location>
        <position position="114"/>
    </location>
    <ligand>
        <name>substrate</name>
    </ligand>
</feature>
<feature type="binding site" evidence="8">
    <location>
        <begin position="62"/>
        <end position="69"/>
    </location>
    <ligand>
        <name>substrate</name>
    </ligand>
</feature>
<feature type="binding site" evidence="8">
    <location>
        <begin position="240"/>
        <end position="241"/>
    </location>
    <ligand>
        <name>substrate</name>
    </ligand>
</feature>
<dbReference type="CDD" id="cd07067">
    <property type="entry name" value="HP_PGM_like"/>
    <property type="match status" value="1"/>
</dbReference>
<feature type="region of interest" description="Disordered" evidence="11">
    <location>
        <begin position="1"/>
        <end position="23"/>
    </location>
</feature>
<dbReference type="HAMAP" id="MF_01039">
    <property type="entry name" value="PGAM_GpmA"/>
    <property type="match status" value="1"/>
</dbReference>
<dbReference type="PANTHER" id="PTHR11931">
    <property type="entry name" value="PHOSPHOGLYCERATE MUTASE"/>
    <property type="match status" value="1"/>
</dbReference>
<feature type="active site" description="Proton donor/acceptor" evidence="7">
    <location>
        <position position="141"/>
    </location>
</feature>
<sequence length="306" mass="34368">MRHEDVEGRSGRRRGQTTHPSRRLASCTSWVSRLLRIASLRSIGSGTHKLLEMAKYQIVMIRHGESEWNKLNKFCGWHDAMLSEQGVAEAHAAGKALKEANFKFDIAFTSVLTRANKTLDIILNEIGQTNIPISKTWRLNERHYGGLTGLNKAETAQKHGEEQVKIWRRSFDIPPPPMDESNPHYKEIIEDPRYADGPSKAEFPMFESLKLTIARTLPYWNETIVPAMKAGKKILIAAHGNSLRGIVKHLDAMSDEAIMGLNLPTGIPFVYELDENIKPVVSMKFLGDEETVRKAMEAVAAQGKAK</sequence>
<evidence type="ECO:0000256" key="6">
    <source>
        <dbReference type="ARBA" id="ARBA00023235"/>
    </source>
</evidence>